<protein>
    <submittedName>
        <fullName evidence="2">Uncharacterized protein</fullName>
    </submittedName>
</protein>
<dbReference type="AlphaFoldDB" id="A0A0F8YS58"/>
<dbReference type="GO" id="GO:0008641">
    <property type="term" value="F:ubiquitin-like modifier activating enzyme activity"/>
    <property type="evidence" value="ECO:0007669"/>
    <property type="project" value="InterPro"/>
</dbReference>
<evidence type="ECO:0000313" key="2">
    <source>
        <dbReference type="EMBL" id="KKK84267.1"/>
    </source>
</evidence>
<name>A0A0F8YS58_9ZZZZ</name>
<dbReference type="SUPFAM" id="SSF69572">
    <property type="entry name" value="Activating enzymes of the ubiquitin-like proteins"/>
    <property type="match status" value="1"/>
</dbReference>
<sequence>RDAEENGQPAGGSKPSVRDQVLSHDPVARSIVGVSAETVSQKVADRLESPTLGEAREVANQTHEYTDVQDADKMEAVAKAYLRLIETVGIALKAKPAEADALLEEEYISDLRVRLKLEEDGLGLEEVYQAVSDLVENFKEDVAEAAADTQGSKKLTAAQEEALGTRAQVYNNFASIKGWKQAINSGSHAHDNPPSYMQDPQECIKRCTTGAVWAQTEYQDPIIVCTNEEHFKEKVAEGLKALEEKIRRRRGQINQEDKAAVAVLVEQPMDAFRLVAAVLMSQLSFKPYETEGLSYQEVHGFVFWPDTIRETVEALGLQLAEQQYQPIPRDEAIKALAGFGELLAGQLMVLDLREMVVRKMKVSRDPDCPVCGDSPTITEFIDYEQFCADTAADGN</sequence>
<evidence type="ECO:0000256" key="1">
    <source>
        <dbReference type="SAM" id="MobiDB-lite"/>
    </source>
</evidence>
<accession>A0A0F8YS58</accession>
<feature type="non-terminal residue" evidence="2">
    <location>
        <position position="1"/>
    </location>
</feature>
<proteinExistence type="predicted"/>
<organism evidence="2">
    <name type="scientific">marine sediment metagenome</name>
    <dbReference type="NCBI Taxonomy" id="412755"/>
    <lineage>
        <taxon>unclassified sequences</taxon>
        <taxon>metagenomes</taxon>
        <taxon>ecological metagenomes</taxon>
    </lineage>
</organism>
<gene>
    <name evidence="2" type="ORF">LCGC14_2785080</name>
</gene>
<dbReference type="Gene3D" id="3.40.50.720">
    <property type="entry name" value="NAD(P)-binding Rossmann-like Domain"/>
    <property type="match status" value="1"/>
</dbReference>
<feature type="region of interest" description="Disordered" evidence="1">
    <location>
        <begin position="1"/>
        <end position="22"/>
    </location>
</feature>
<dbReference type="EMBL" id="LAZR01051856">
    <property type="protein sequence ID" value="KKK84267.1"/>
    <property type="molecule type" value="Genomic_DNA"/>
</dbReference>
<reference evidence="2" key="1">
    <citation type="journal article" date="2015" name="Nature">
        <title>Complex archaea that bridge the gap between prokaryotes and eukaryotes.</title>
        <authorList>
            <person name="Spang A."/>
            <person name="Saw J.H."/>
            <person name="Jorgensen S.L."/>
            <person name="Zaremba-Niedzwiedzka K."/>
            <person name="Martijn J."/>
            <person name="Lind A.E."/>
            <person name="van Eijk R."/>
            <person name="Schleper C."/>
            <person name="Guy L."/>
            <person name="Ettema T.J."/>
        </authorList>
    </citation>
    <scope>NUCLEOTIDE SEQUENCE</scope>
</reference>
<dbReference type="InterPro" id="IPR035985">
    <property type="entry name" value="Ubiquitin-activating_enz"/>
</dbReference>
<comment type="caution">
    <text evidence="2">The sequence shown here is derived from an EMBL/GenBank/DDBJ whole genome shotgun (WGS) entry which is preliminary data.</text>
</comment>